<sequence>MNESCKALDEFYDYIKGYKSSDTPACDVLVSVESKSGSCVIMVTKKKENSELYISCNEDIVSTLECSIFNSATIDFKYLNGKLIFTTEQNKKVEIKKI</sequence>
<name>A0ABY5HUX4_9SPIR</name>
<reference evidence="1" key="1">
    <citation type="submission" date="2019-04" db="EMBL/GenBank/DDBJ databases">
        <title>Whole genome sequencing of oral phylogroup 2 treponemes.</title>
        <authorList>
            <person name="Chan Y."/>
            <person name="Zeng H.H."/>
            <person name="Yu X.L."/>
            <person name="Leung W.K."/>
            <person name="Watt R.M."/>
        </authorList>
    </citation>
    <scope>NUCLEOTIDE SEQUENCE</scope>
    <source>
        <strain evidence="1">OMZ 847</strain>
    </source>
</reference>
<dbReference type="Proteomes" id="UP001059401">
    <property type="component" value="Chromosome"/>
</dbReference>
<gene>
    <name evidence="1" type="ORF">E4N76_02670</name>
</gene>
<evidence type="ECO:0000313" key="2">
    <source>
        <dbReference type="Proteomes" id="UP001059401"/>
    </source>
</evidence>
<dbReference type="RefSeq" id="WP_255805982.1">
    <property type="nucleotide sequence ID" value="NZ_CP038802.1"/>
</dbReference>
<keyword evidence="2" id="KW-1185">Reference proteome</keyword>
<organism evidence="1 2">
    <name type="scientific">Treponema putidum</name>
    <dbReference type="NCBI Taxonomy" id="221027"/>
    <lineage>
        <taxon>Bacteria</taxon>
        <taxon>Pseudomonadati</taxon>
        <taxon>Spirochaetota</taxon>
        <taxon>Spirochaetia</taxon>
        <taxon>Spirochaetales</taxon>
        <taxon>Treponemataceae</taxon>
        <taxon>Treponema</taxon>
    </lineage>
</organism>
<protein>
    <submittedName>
        <fullName evidence="1">Uncharacterized protein</fullName>
    </submittedName>
</protein>
<evidence type="ECO:0000313" key="1">
    <source>
        <dbReference type="EMBL" id="UTY28005.1"/>
    </source>
</evidence>
<dbReference type="EMBL" id="CP038802">
    <property type="protein sequence ID" value="UTY28005.1"/>
    <property type="molecule type" value="Genomic_DNA"/>
</dbReference>
<proteinExistence type="predicted"/>
<accession>A0ABY5HUX4</accession>